<sequence>MSPHWGGRSPSWWVEVERYRLEIVGLTSMHSQGSGTQLLERGWTLFYSGVPHGERRRAGVGLLVAPKFSRHVLEFSPVNGRVDCGVPNLLGGPARGAGRCWGTSAPMWVRTVIPGGA</sequence>
<protein>
    <submittedName>
        <fullName evidence="1">Uncharacterized protein</fullName>
    </submittedName>
</protein>
<dbReference type="EMBL" id="JAYMGO010000022">
    <property type="protein sequence ID" value="KAL1251680.1"/>
    <property type="molecule type" value="Genomic_DNA"/>
</dbReference>
<dbReference type="Proteomes" id="UP001558613">
    <property type="component" value="Unassembled WGS sequence"/>
</dbReference>
<proteinExistence type="predicted"/>
<accession>A0ABR3LH59</accession>
<evidence type="ECO:0000313" key="1">
    <source>
        <dbReference type="EMBL" id="KAL1251680.1"/>
    </source>
</evidence>
<keyword evidence="2" id="KW-1185">Reference proteome</keyword>
<name>A0ABR3LH59_9TELE</name>
<gene>
    <name evidence="1" type="ORF">QQF64_019476</name>
</gene>
<organism evidence="1 2">
    <name type="scientific">Cirrhinus molitorella</name>
    <name type="common">mud carp</name>
    <dbReference type="NCBI Taxonomy" id="172907"/>
    <lineage>
        <taxon>Eukaryota</taxon>
        <taxon>Metazoa</taxon>
        <taxon>Chordata</taxon>
        <taxon>Craniata</taxon>
        <taxon>Vertebrata</taxon>
        <taxon>Euteleostomi</taxon>
        <taxon>Actinopterygii</taxon>
        <taxon>Neopterygii</taxon>
        <taxon>Teleostei</taxon>
        <taxon>Ostariophysi</taxon>
        <taxon>Cypriniformes</taxon>
        <taxon>Cyprinidae</taxon>
        <taxon>Labeoninae</taxon>
        <taxon>Labeonini</taxon>
        <taxon>Cirrhinus</taxon>
    </lineage>
</organism>
<comment type="caution">
    <text evidence="1">The sequence shown here is derived from an EMBL/GenBank/DDBJ whole genome shotgun (WGS) entry which is preliminary data.</text>
</comment>
<reference evidence="1 2" key="1">
    <citation type="submission" date="2023-09" db="EMBL/GenBank/DDBJ databases">
        <authorList>
            <person name="Wang M."/>
        </authorList>
    </citation>
    <scope>NUCLEOTIDE SEQUENCE [LARGE SCALE GENOMIC DNA]</scope>
    <source>
        <strain evidence="1">GT-2023</strain>
        <tissue evidence="1">Liver</tissue>
    </source>
</reference>
<evidence type="ECO:0000313" key="2">
    <source>
        <dbReference type="Proteomes" id="UP001558613"/>
    </source>
</evidence>